<gene>
    <name evidence="2" type="ORF">DY000_02056460</name>
</gene>
<accession>A0ABQ7ADB6</accession>
<proteinExistence type="predicted"/>
<feature type="region of interest" description="Disordered" evidence="1">
    <location>
        <begin position="238"/>
        <end position="257"/>
    </location>
</feature>
<dbReference type="EMBL" id="QGKV02002055">
    <property type="protein sequence ID" value="KAF3495792.1"/>
    <property type="molecule type" value="Genomic_DNA"/>
</dbReference>
<comment type="caution">
    <text evidence="2">The sequence shown here is derived from an EMBL/GenBank/DDBJ whole genome shotgun (WGS) entry which is preliminary data.</text>
</comment>
<organism evidence="2 3">
    <name type="scientific">Brassica cretica</name>
    <name type="common">Mustard</name>
    <dbReference type="NCBI Taxonomy" id="69181"/>
    <lineage>
        <taxon>Eukaryota</taxon>
        <taxon>Viridiplantae</taxon>
        <taxon>Streptophyta</taxon>
        <taxon>Embryophyta</taxon>
        <taxon>Tracheophyta</taxon>
        <taxon>Spermatophyta</taxon>
        <taxon>Magnoliopsida</taxon>
        <taxon>eudicotyledons</taxon>
        <taxon>Gunneridae</taxon>
        <taxon>Pentapetalae</taxon>
        <taxon>rosids</taxon>
        <taxon>malvids</taxon>
        <taxon>Brassicales</taxon>
        <taxon>Brassicaceae</taxon>
        <taxon>Brassiceae</taxon>
        <taxon>Brassica</taxon>
    </lineage>
</organism>
<feature type="compositionally biased region" description="Basic and acidic residues" evidence="1">
    <location>
        <begin position="129"/>
        <end position="141"/>
    </location>
</feature>
<evidence type="ECO:0000313" key="3">
    <source>
        <dbReference type="Proteomes" id="UP000266723"/>
    </source>
</evidence>
<protein>
    <submittedName>
        <fullName evidence="2">Uncharacterized protein</fullName>
    </submittedName>
</protein>
<name>A0ABQ7ADB6_BRACR</name>
<evidence type="ECO:0000256" key="1">
    <source>
        <dbReference type="SAM" id="MobiDB-lite"/>
    </source>
</evidence>
<evidence type="ECO:0000313" key="2">
    <source>
        <dbReference type="EMBL" id="KAF3495792.1"/>
    </source>
</evidence>
<feature type="region of interest" description="Disordered" evidence="1">
    <location>
        <begin position="129"/>
        <end position="208"/>
    </location>
</feature>
<sequence>MVLSVADLACHGCGGLSSSLFALNWRRLGIGTRSSLFGRSSSCLAVSDPWVICGLLASYVLIFVEPSDGVKQMRLVFIDLFYSGCILLCFIRINKWRLLTRIHSPIVIACSVTRAQHIQSYNVILHPRGDRHCETPRERDGGASSSGRSTPRDAEREMEELHPRGDRHRETPRDSSQSGRGKRERRGQISVGFLTRRRGGVEDSGIDEERTSSIITEASGRARETRRHHRQLIMEASRRARDTRRHHRRLTTEPSRRRRGEIDFVERRRRLKAESSREIQKKRLCFVREREKGTPTHIMPTCVPLASLPLKPN</sequence>
<dbReference type="Proteomes" id="UP000266723">
    <property type="component" value="Unassembled WGS sequence"/>
</dbReference>
<keyword evidence="3" id="KW-1185">Reference proteome</keyword>
<reference evidence="2 3" key="1">
    <citation type="journal article" date="2020" name="BMC Genomics">
        <title>Intraspecific diversification of the crop wild relative Brassica cretica Lam. using demographic model selection.</title>
        <authorList>
            <person name="Kioukis A."/>
            <person name="Michalopoulou V.A."/>
            <person name="Briers L."/>
            <person name="Pirintsos S."/>
            <person name="Studholme D.J."/>
            <person name="Pavlidis P."/>
            <person name="Sarris P.F."/>
        </authorList>
    </citation>
    <scope>NUCLEOTIDE SEQUENCE [LARGE SCALE GENOMIC DNA]</scope>
    <source>
        <strain evidence="3">cv. PFS-1207/04</strain>
    </source>
</reference>
<feature type="compositionally biased region" description="Basic and acidic residues" evidence="1">
    <location>
        <begin position="150"/>
        <end position="173"/>
    </location>
</feature>